<dbReference type="OrthoDB" id="7331188at2"/>
<keyword evidence="2" id="KW-1185">Reference proteome</keyword>
<accession>A0A8G2BJ21</accession>
<dbReference type="RefSeq" id="WP_093151404.1">
    <property type="nucleotide sequence ID" value="NZ_FNBW01000008.1"/>
</dbReference>
<name>A0A8G2BJ21_9PROT</name>
<evidence type="ECO:0000313" key="2">
    <source>
        <dbReference type="Proteomes" id="UP000198615"/>
    </source>
</evidence>
<comment type="caution">
    <text evidence="1">The sequence shown here is derived from an EMBL/GenBank/DDBJ whole genome shotgun (WGS) entry which is preliminary data.</text>
</comment>
<gene>
    <name evidence="1" type="ORF">SAMN05660686_02985</name>
</gene>
<dbReference type="Pfam" id="PF05988">
    <property type="entry name" value="DUF899"/>
    <property type="match status" value="1"/>
</dbReference>
<dbReference type="SUPFAM" id="SSF52833">
    <property type="entry name" value="Thioredoxin-like"/>
    <property type="match status" value="1"/>
</dbReference>
<sequence>MTLHRIVDRAQWLTERRSLLAEEKAHMRAGDALAEKRRALPWVRIEREYLFDTVRGRETLADLFAGKGQLAVYHFMLGADWEQGCKSCSFWADNFDGVDVHLVARDTRFLCTSNAPLDRLQAYRARMGWRFDWVSAVDGAFSRDFGVTFPDMQAGSAGGYNYTDAVPNDEMPGISIFIRLEDGGVAHAYSTYGRGVEAINGAYRLLDLTPKGRDEGGRGMSWLRRRDEY</sequence>
<evidence type="ECO:0000313" key="1">
    <source>
        <dbReference type="EMBL" id="SDF98114.1"/>
    </source>
</evidence>
<reference evidence="1 2" key="1">
    <citation type="submission" date="2016-10" db="EMBL/GenBank/DDBJ databases">
        <authorList>
            <person name="Varghese N."/>
            <person name="Submissions S."/>
        </authorList>
    </citation>
    <scope>NUCLEOTIDE SEQUENCE [LARGE SCALE GENOMIC DNA]</scope>
    <source>
        <strain evidence="1 2">DSM 18839</strain>
    </source>
</reference>
<dbReference type="InterPro" id="IPR010296">
    <property type="entry name" value="DUF899_thioredox"/>
</dbReference>
<dbReference type="InterPro" id="IPR036249">
    <property type="entry name" value="Thioredoxin-like_sf"/>
</dbReference>
<dbReference type="AlphaFoldDB" id="A0A8G2BJ21"/>
<dbReference type="EMBL" id="FNBW01000008">
    <property type="protein sequence ID" value="SDF98114.1"/>
    <property type="molecule type" value="Genomic_DNA"/>
</dbReference>
<proteinExistence type="predicted"/>
<protein>
    <submittedName>
        <fullName evidence="1">Predicted dithiol-disulfide oxidoreductase, DUF899 family</fullName>
    </submittedName>
</protein>
<organism evidence="1 2">
    <name type="scientific">Thalassobaculum litoreum DSM 18839</name>
    <dbReference type="NCBI Taxonomy" id="1123362"/>
    <lineage>
        <taxon>Bacteria</taxon>
        <taxon>Pseudomonadati</taxon>
        <taxon>Pseudomonadota</taxon>
        <taxon>Alphaproteobacteria</taxon>
        <taxon>Rhodospirillales</taxon>
        <taxon>Thalassobaculaceae</taxon>
        <taxon>Thalassobaculum</taxon>
    </lineage>
</organism>
<dbReference type="Proteomes" id="UP000198615">
    <property type="component" value="Unassembled WGS sequence"/>
</dbReference>